<keyword evidence="2" id="KW-0833">Ubl conjugation pathway</keyword>
<evidence type="ECO:0000256" key="1">
    <source>
        <dbReference type="ARBA" id="ARBA00022737"/>
    </source>
</evidence>
<dbReference type="InterPro" id="IPR039852">
    <property type="entry name" value="CAND1/CAND2"/>
</dbReference>
<accession>A0A6J5V5Y8</accession>
<name>A0A6J5V5Y8_PRUAR</name>
<dbReference type="InterPro" id="IPR011989">
    <property type="entry name" value="ARM-like"/>
</dbReference>
<dbReference type="Proteomes" id="UP000507222">
    <property type="component" value="Unassembled WGS sequence"/>
</dbReference>
<reference evidence="3 4" key="1">
    <citation type="submission" date="2020-05" db="EMBL/GenBank/DDBJ databases">
        <authorList>
            <person name="Campoy J."/>
            <person name="Schneeberger K."/>
            <person name="Spophaly S."/>
        </authorList>
    </citation>
    <scope>NUCLEOTIDE SEQUENCE [LARGE SCALE GENOMIC DNA]</scope>
    <source>
        <strain evidence="3">PruArmRojPasFocal</strain>
    </source>
</reference>
<gene>
    <name evidence="3" type="ORF">CURHAP_LOCUS38446</name>
</gene>
<dbReference type="SUPFAM" id="SSF48371">
    <property type="entry name" value="ARM repeat"/>
    <property type="match status" value="1"/>
</dbReference>
<sequence>MEEDSDDETHEEEEDEYVFKLCEACPKLIDRFEEREENVNVNQNECQWIISLHGINYFAEDGFFNTFIELLQQTENVIKGQIEINEQSPKWLLKQEVPKIVRSINRQLHEKPIMTKVGFFKYLLDLVSPDFLADHMGSLSPGIEKVLSDKSFTSNLKIEALIFARLVLASHSPPVFSILISRLFLVLLYLLWESEVNECTISCMDLVVSTFGDNLNVELPVCLPVLVDRMGNEITRLTAVKANQPLRQATLWTLNSLIVAYGDKIGSSAYEVIIV</sequence>
<keyword evidence="1" id="KW-0677">Repeat</keyword>
<dbReference type="InterPro" id="IPR016024">
    <property type="entry name" value="ARM-type_fold"/>
</dbReference>
<dbReference type="EMBL" id="CAEKDK010000006">
    <property type="protein sequence ID" value="CAB4283611.1"/>
    <property type="molecule type" value="Genomic_DNA"/>
</dbReference>
<evidence type="ECO:0000313" key="4">
    <source>
        <dbReference type="Proteomes" id="UP000507222"/>
    </source>
</evidence>
<protein>
    <submittedName>
        <fullName evidence="3">Uncharacterized protein</fullName>
    </submittedName>
</protein>
<dbReference type="PANTHER" id="PTHR12696">
    <property type="entry name" value="TIP120"/>
    <property type="match status" value="1"/>
</dbReference>
<evidence type="ECO:0000256" key="2">
    <source>
        <dbReference type="ARBA" id="ARBA00022786"/>
    </source>
</evidence>
<dbReference type="Gene3D" id="1.25.10.10">
    <property type="entry name" value="Leucine-rich Repeat Variant"/>
    <property type="match status" value="1"/>
</dbReference>
<dbReference type="Pfam" id="PF25782">
    <property type="entry name" value="TPR_CAND1"/>
    <property type="match status" value="1"/>
</dbReference>
<proteinExistence type="predicted"/>
<dbReference type="GO" id="GO:0010265">
    <property type="term" value="P:SCF complex assembly"/>
    <property type="evidence" value="ECO:0007669"/>
    <property type="project" value="InterPro"/>
</dbReference>
<evidence type="ECO:0000313" key="3">
    <source>
        <dbReference type="EMBL" id="CAB4283611.1"/>
    </source>
</evidence>
<organism evidence="3 4">
    <name type="scientific">Prunus armeniaca</name>
    <name type="common">Apricot</name>
    <name type="synonym">Armeniaca vulgaris</name>
    <dbReference type="NCBI Taxonomy" id="36596"/>
    <lineage>
        <taxon>Eukaryota</taxon>
        <taxon>Viridiplantae</taxon>
        <taxon>Streptophyta</taxon>
        <taxon>Embryophyta</taxon>
        <taxon>Tracheophyta</taxon>
        <taxon>Spermatophyta</taxon>
        <taxon>Magnoliopsida</taxon>
        <taxon>eudicotyledons</taxon>
        <taxon>Gunneridae</taxon>
        <taxon>Pentapetalae</taxon>
        <taxon>rosids</taxon>
        <taxon>fabids</taxon>
        <taxon>Rosales</taxon>
        <taxon>Rosaceae</taxon>
        <taxon>Amygdaloideae</taxon>
        <taxon>Amygdaleae</taxon>
        <taxon>Prunus</taxon>
    </lineage>
</organism>
<dbReference type="AlphaFoldDB" id="A0A6J5V5Y8"/>